<name>A0ABW4TLW0_9ACTN</name>
<keyword evidence="1" id="KW-0472">Membrane</keyword>
<proteinExistence type="predicted"/>
<dbReference type="RefSeq" id="WP_343917541.1">
    <property type="nucleotide sequence ID" value="NZ_BAAAJT010000002.1"/>
</dbReference>
<keyword evidence="1" id="KW-1133">Transmembrane helix</keyword>
<comment type="caution">
    <text evidence="2">The sequence shown here is derived from an EMBL/GenBank/DDBJ whole genome shotgun (WGS) entry which is preliminary data.</text>
</comment>
<organism evidence="2 3">
    <name type="scientific">Nocardioides aestuarii</name>
    <dbReference type="NCBI Taxonomy" id="252231"/>
    <lineage>
        <taxon>Bacteria</taxon>
        <taxon>Bacillati</taxon>
        <taxon>Actinomycetota</taxon>
        <taxon>Actinomycetes</taxon>
        <taxon>Propionibacteriales</taxon>
        <taxon>Nocardioidaceae</taxon>
        <taxon>Nocardioides</taxon>
    </lineage>
</organism>
<sequence length="125" mass="13029">MARLCENDHEVREAMFYCPTCGSESVSERAPGRLPVATAEDHALLRRRQQAEERLTGFLRTGALLLVGGVVAAVVSIALAAGGSGAGYGFFALVAWLLGAAGAGYLLCGIVGWGVKYGNEATARD</sequence>
<dbReference type="EMBL" id="JBHUGD010000003">
    <property type="protein sequence ID" value="MFD1946926.1"/>
    <property type="molecule type" value="Genomic_DNA"/>
</dbReference>
<feature type="transmembrane region" description="Helical" evidence="1">
    <location>
        <begin position="88"/>
        <end position="115"/>
    </location>
</feature>
<feature type="transmembrane region" description="Helical" evidence="1">
    <location>
        <begin position="57"/>
        <end position="82"/>
    </location>
</feature>
<accession>A0ABW4TLW0</accession>
<protein>
    <submittedName>
        <fullName evidence="2">Uncharacterized protein</fullName>
    </submittedName>
</protein>
<dbReference type="Proteomes" id="UP001597351">
    <property type="component" value="Unassembled WGS sequence"/>
</dbReference>
<evidence type="ECO:0000313" key="2">
    <source>
        <dbReference type="EMBL" id="MFD1946926.1"/>
    </source>
</evidence>
<evidence type="ECO:0000313" key="3">
    <source>
        <dbReference type="Proteomes" id="UP001597351"/>
    </source>
</evidence>
<keyword evidence="3" id="KW-1185">Reference proteome</keyword>
<evidence type="ECO:0000256" key="1">
    <source>
        <dbReference type="SAM" id="Phobius"/>
    </source>
</evidence>
<keyword evidence="1" id="KW-0812">Transmembrane</keyword>
<reference evidence="3" key="1">
    <citation type="journal article" date="2019" name="Int. J. Syst. Evol. Microbiol.">
        <title>The Global Catalogue of Microorganisms (GCM) 10K type strain sequencing project: providing services to taxonomists for standard genome sequencing and annotation.</title>
        <authorList>
            <consortium name="The Broad Institute Genomics Platform"/>
            <consortium name="The Broad Institute Genome Sequencing Center for Infectious Disease"/>
            <person name="Wu L."/>
            <person name="Ma J."/>
        </authorList>
    </citation>
    <scope>NUCLEOTIDE SEQUENCE [LARGE SCALE GENOMIC DNA]</scope>
    <source>
        <strain evidence="3">CGMCC 1.12477</strain>
    </source>
</reference>
<gene>
    <name evidence="2" type="ORF">ACFSDE_08980</name>
</gene>